<feature type="chain" id="PRO_5033066985" description="DUF4168 domain-containing protein" evidence="2">
    <location>
        <begin position="27"/>
        <end position="138"/>
    </location>
</feature>
<feature type="region of interest" description="Disordered" evidence="1">
    <location>
        <begin position="26"/>
        <end position="47"/>
    </location>
</feature>
<organism evidence="4 5">
    <name type="scientific">Povalibacter uvarum</name>
    <dbReference type="NCBI Taxonomy" id="732238"/>
    <lineage>
        <taxon>Bacteria</taxon>
        <taxon>Pseudomonadati</taxon>
        <taxon>Pseudomonadota</taxon>
        <taxon>Gammaproteobacteria</taxon>
        <taxon>Steroidobacterales</taxon>
        <taxon>Steroidobacteraceae</taxon>
        <taxon>Povalibacter</taxon>
    </lineage>
</organism>
<evidence type="ECO:0000256" key="2">
    <source>
        <dbReference type="SAM" id="SignalP"/>
    </source>
</evidence>
<dbReference type="Proteomes" id="UP000588068">
    <property type="component" value="Unassembled WGS sequence"/>
</dbReference>
<feature type="domain" description="DUF4168" evidence="3">
    <location>
        <begin position="53"/>
        <end position="128"/>
    </location>
</feature>
<proteinExistence type="predicted"/>
<dbReference type="RefSeq" id="WP_184334730.1">
    <property type="nucleotide sequence ID" value="NZ_JACHHZ010000005.1"/>
</dbReference>
<protein>
    <recommendedName>
        <fullName evidence="3">DUF4168 domain-containing protein</fullName>
    </recommendedName>
</protein>
<keyword evidence="2" id="KW-0732">Signal</keyword>
<dbReference type="Pfam" id="PF13767">
    <property type="entry name" value="DUF4168"/>
    <property type="match status" value="1"/>
</dbReference>
<reference evidence="4 5" key="1">
    <citation type="submission" date="2020-08" db="EMBL/GenBank/DDBJ databases">
        <title>Genomic Encyclopedia of Type Strains, Phase IV (KMG-IV): sequencing the most valuable type-strain genomes for metagenomic binning, comparative biology and taxonomic classification.</title>
        <authorList>
            <person name="Goeker M."/>
        </authorList>
    </citation>
    <scope>NUCLEOTIDE SEQUENCE [LARGE SCALE GENOMIC DNA]</scope>
    <source>
        <strain evidence="4 5">DSM 26723</strain>
    </source>
</reference>
<evidence type="ECO:0000313" key="4">
    <source>
        <dbReference type="EMBL" id="MBB6095347.1"/>
    </source>
</evidence>
<keyword evidence="5" id="KW-1185">Reference proteome</keyword>
<feature type="signal peptide" evidence="2">
    <location>
        <begin position="1"/>
        <end position="26"/>
    </location>
</feature>
<evidence type="ECO:0000313" key="5">
    <source>
        <dbReference type="Proteomes" id="UP000588068"/>
    </source>
</evidence>
<comment type="caution">
    <text evidence="4">The sequence shown here is derived from an EMBL/GenBank/DDBJ whole genome shotgun (WGS) entry which is preliminary data.</text>
</comment>
<evidence type="ECO:0000259" key="3">
    <source>
        <dbReference type="Pfam" id="PF13767"/>
    </source>
</evidence>
<evidence type="ECO:0000256" key="1">
    <source>
        <dbReference type="SAM" id="MobiDB-lite"/>
    </source>
</evidence>
<accession>A0A841HQ62</accession>
<dbReference type="AlphaFoldDB" id="A0A841HQ62"/>
<name>A0A841HQ62_9GAMM</name>
<gene>
    <name evidence="4" type="ORF">HNQ60_004237</name>
</gene>
<sequence length="138" mass="14788">MTLIIRTACAALTAGTLLAIAPSLRAQTPDQAPPPAEMPVPQTDSAPSAAIAEEKVDQFAAAFVEVQKIQAQATQQLTSTTDEQQATAVKATAEKKMIEAVEREGLQVEEFNRIADLITTDMSLRARVVEKVQKRAKG</sequence>
<dbReference type="EMBL" id="JACHHZ010000005">
    <property type="protein sequence ID" value="MBB6095347.1"/>
    <property type="molecule type" value="Genomic_DNA"/>
</dbReference>
<dbReference type="InterPro" id="IPR025433">
    <property type="entry name" value="DUF4168"/>
</dbReference>